<evidence type="ECO:0008006" key="3">
    <source>
        <dbReference type="Google" id="ProtNLM"/>
    </source>
</evidence>
<dbReference type="OrthoDB" id="2134052at2759"/>
<organism evidence="1 2">
    <name type="scientific">Piromyces finnis</name>
    <dbReference type="NCBI Taxonomy" id="1754191"/>
    <lineage>
        <taxon>Eukaryota</taxon>
        <taxon>Fungi</taxon>
        <taxon>Fungi incertae sedis</taxon>
        <taxon>Chytridiomycota</taxon>
        <taxon>Chytridiomycota incertae sedis</taxon>
        <taxon>Neocallimastigomycetes</taxon>
        <taxon>Neocallimastigales</taxon>
        <taxon>Neocallimastigaceae</taxon>
        <taxon>Piromyces</taxon>
    </lineage>
</organism>
<comment type="caution">
    <text evidence="1">The sequence shown here is derived from an EMBL/GenBank/DDBJ whole genome shotgun (WGS) entry which is preliminary data.</text>
</comment>
<evidence type="ECO:0000313" key="2">
    <source>
        <dbReference type="Proteomes" id="UP000193719"/>
    </source>
</evidence>
<proteinExistence type="predicted"/>
<dbReference type="EMBL" id="MCFH01000002">
    <property type="protein sequence ID" value="ORX59843.1"/>
    <property type="molecule type" value="Genomic_DNA"/>
</dbReference>
<dbReference type="Proteomes" id="UP000193719">
    <property type="component" value="Unassembled WGS sequence"/>
</dbReference>
<evidence type="ECO:0000313" key="1">
    <source>
        <dbReference type="EMBL" id="ORX59843.1"/>
    </source>
</evidence>
<sequence length="1336" mass="152659">MIKIPYTIKNYKLNKIKFIEIWFLLHYLFLRYTYSAALPSCISKNSICTLSDKSLLQPSKYCISSTTIYMGIDETGKCKVDSDFMKNPGNFFFNSDYKLMRSANVIAVGYICSGIDATKCRIMDDGIYINSVSSTLNFAVDYSASNTNTTSKNIFIDQKTKFYINSGVEGKKNKDNEAYPLIKCDSKTCKAVPLHEISEGFYINSGDVSKKTLIECNKTECNLKDNPTIGYYINADKDDVQHPLIHCNESQGICEFQILNSINSGYYINSGSENKKSIIRCDDKSCYSLILSENLSQGYYLNAGDSSAPIITCNKNSCSSGANEGTKFKGSYQLINNSLRFRYTDNDTIECNSDNDSESLYYMIALEKDSFPGVSENTQVLIKISKNSISQVVLDSYLPVGKSDLKLKHGDLEIDKGIDLYYCSKSSELCLLKSSCNEGHFLLDTQSQRAYYCSNNKLIEVTYYSGYYIDSGSVVKSQTPYLISCNNGKCKSLKTPLNYYRNAAIQFKPNSSPLIYCSSSYCFEVIANPGYYLTTSTTNDKNIFQGVIHCKNESSECVNIKSNINTKYYINEGFDKNSNRIIRCTNYQCKTIKASNGYYFSENTSQLIYCSNTFNCVMINAVIGYYFLPDENQQNIIKCLSSSNIVTCEIQKASKGFYISVKNNILIDCLSDINKCSTVHAVDGIYRSAITSSTHFSRNDDVNKRSFMYNKSQTLKETSSFVNSVQRAINNIMYNIIICKSGQCNELSSYELNNVPYCTYTNNKCFIINTSLINEKVINRIEAGEFCTNFDRSIFYFATNTIDLEVDTIDADLSIYSDTTTITNCVIVSNAYANNYFLTENQIFRINEGRITKMANEGYYFIDIDKNVLLTDSKEESLYNKKSIKLSKCDGQKCKIVEKTSEISYYADVNKHIIKYDPNNDKYSFPYEKDIICIYKSNSCTPKYDLKNNELCITYKGELALVSKEIIGFETGSCYKAASIINPIYGLSTYFYEMDTNSAKRIVTSGYYLTDSLTNGSINIKKFSKASTSSIYLYGCIDSRCKLYEPMENSYYYDNITQHIFKYENSAWYIVDKQGYSFIKMTPELTHVYKISKLINNILIEKVTKSGYYYTIDNNMYECYIKEKSNVNCIPISNSDYYYTIDKKLYYCAYDSENLEKTLCNIQLCISGQIYYFNKSYYRCNIKDYIYEPISENLCHALDTVIINYPTFLEKEYPTRVKLMLKYMYEINITDIETNYNSSYIPSITGVFNQCKYDVNNNIPTFNLICLNNFVALSSINPPKICSIKRMGLVECIENEEHPGRCHPDNAWSYLYNIKTKSLIIIVIFLSTTYLLYMSI</sequence>
<dbReference type="STRING" id="1754191.A0A1Y1VLN5"/>
<name>A0A1Y1VLN5_9FUNG</name>
<protein>
    <recommendedName>
        <fullName evidence="3">Scaffoldin</fullName>
    </recommendedName>
</protein>
<reference evidence="1 2" key="2">
    <citation type="submission" date="2016-08" db="EMBL/GenBank/DDBJ databases">
        <title>Pervasive Adenine N6-methylation of Active Genes in Fungi.</title>
        <authorList>
            <consortium name="DOE Joint Genome Institute"/>
            <person name="Mondo S.J."/>
            <person name="Dannebaum R.O."/>
            <person name="Kuo R.C."/>
            <person name="Labutti K."/>
            <person name="Haridas S."/>
            <person name="Kuo A."/>
            <person name="Salamov A."/>
            <person name="Ahrendt S.R."/>
            <person name="Lipzen A."/>
            <person name="Sullivan W."/>
            <person name="Andreopoulos W.B."/>
            <person name="Clum A."/>
            <person name="Lindquist E."/>
            <person name="Daum C."/>
            <person name="Ramamoorthy G.K."/>
            <person name="Gryganskyi A."/>
            <person name="Culley D."/>
            <person name="Magnuson J.K."/>
            <person name="James T.Y."/>
            <person name="O'Malley M.A."/>
            <person name="Stajich J.E."/>
            <person name="Spatafora J.W."/>
            <person name="Visel A."/>
            <person name="Grigoriev I.V."/>
        </authorList>
    </citation>
    <scope>NUCLEOTIDE SEQUENCE [LARGE SCALE GENOMIC DNA]</scope>
    <source>
        <strain evidence="2">finn</strain>
    </source>
</reference>
<gene>
    <name evidence="1" type="ORF">BCR36DRAFT_408220</name>
</gene>
<keyword evidence="2" id="KW-1185">Reference proteome</keyword>
<accession>A0A1Y1VLN5</accession>
<reference evidence="1 2" key="1">
    <citation type="submission" date="2016-08" db="EMBL/GenBank/DDBJ databases">
        <title>Genomes of anaerobic fungi encode conserved fungal cellulosomes for biomass hydrolysis.</title>
        <authorList>
            <consortium name="DOE Joint Genome Institute"/>
            <person name="Haitjema C.H."/>
            <person name="Gilmore S.P."/>
            <person name="Henske J.K."/>
            <person name="Solomon K.V."/>
            <person name="De Groot R."/>
            <person name="Kuo A."/>
            <person name="Mondo S.J."/>
            <person name="Salamov A.A."/>
            <person name="Labutti K."/>
            <person name="Zhao Z."/>
            <person name="Chiniquy J."/>
            <person name="Barry K."/>
            <person name="Brewer H.M."/>
            <person name="Purvine S.O."/>
            <person name="Wright A.T."/>
            <person name="Boxma B."/>
            <person name="Van Alen T."/>
            <person name="Hackstein J.H."/>
            <person name="Baker S.E."/>
            <person name="Grigoriev I.V."/>
            <person name="O'Malley M.A."/>
        </authorList>
    </citation>
    <scope>NUCLEOTIDE SEQUENCE [LARGE SCALE GENOMIC DNA]</scope>
    <source>
        <strain evidence="2">finn</strain>
    </source>
</reference>